<evidence type="ECO:0000256" key="6">
    <source>
        <dbReference type="ARBA" id="ARBA00023136"/>
    </source>
</evidence>
<evidence type="ECO:0000256" key="3">
    <source>
        <dbReference type="ARBA" id="ARBA00022475"/>
    </source>
</evidence>
<proteinExistence type="inferred from homology"/>
<dbReference type="Gene3D" id="1.10.3720.10">
    <property type="entry name" value="MetI-like"/>
    <property type="match status" value="1"/>
</dbReference>
<dbReference type="SUPFAM" id="SSF161098">
    <property type="entry name" value="MetI-like"/>
    <property type="match status" value="1"/>
</dbReference>
<dbReference type="InterPro" id="IPR035906">
    <property type="entry name" value="MetI-like_sf"/>
</dbReference>
<evidence type="ECO:0000256" key="4">
    <source>
        <dbReference type="ARBA" id="ARBA00022692"/>
    </source>
</evidence>
<feature type="domain" description="ABC transmembrane type-1" evidence="8">
    <location>
        <begin position="74"/>
        <end position="277"/>
    </location>
</feature>
<evidence type="ECO:0000256" key="1">
    <source>
        <dbReference type="ARBA" id="ARBA00004651"/>
    </source>
</evidence>
<keyword evidence="10" id="KW-1185">Reference proteome</keyword>
<dbReference type="Pfam" id="PF00528">
    <property type="entry name" value="BPD_transp_1"/>
    <property type="match status" value="1"/>
</dbReference>
<comment type="subcellular location">
    <subcellularLocation>
        <location evidence="1 7">Cell membrane</location>
        <topology evidence="1 7">Multi-pass membrane protein</topology>
    </subcellularLocation>
</comment>
<evidence type="ECO:0000256" key="7">
    <source>
        <dbReference type="RuleBase" id="RU363032"/>
    </source>
</evidence>
<dbReference type="PROSITE" id="PS50928">
    <property type="entry name" value="ABC_TM1"/>
    <property type="match status" value="1"/>
</dbReference>
<gene>
    <name evidence="9" type="ORF">J2Z66_001910</name>
</gene>
<name>A0ABS4IRW0_9BACL</name>
<dbReference type="Proteomes" id="UP001519287">
    <property type="component" value="Unassembled WGS sequence"/>
</dbReference>
<keyword evidence="3" id="KW-1003">Cell membrane</keyword>
<evidence type="ECO:0000313" key="10">
    <source>
        <dbReference type="Proteomes" id="UP001519287"/>
    </source>
</evidence>
<reference evidence="9 10" key="1">
    <citation type="submission" date="2021-03" db="EMBL/GenBank/DDBJ databases">
        <title>Genomic Encyclopedia of Type Strains, Phase IV (KMG-IV): sequencing the most valuable type-strain genomes for metagenomic binning, comparative biology and taxonomic classification.</title>
        <authorList>
            <person name="Goeker M."/>
        </authorList>
    </citation>
    <scope>NUCLEOTIDE SEQUENCE [LARGE SCALE GENOMIC DNA]</scope>
    <source>
        <strain evidence="9 10">DSM 26048</strain>
    </source>
</reference>
<feature type="transmembrane region" description="Helical" evidence="7">
    <location>
        <begin position="184"/>
        <end position="209"/>
    </location>
</feature>
<evidence type="ECO:0000259" key="8">
    <source>
        <dbReference type="PROSITE" id="PS50928"/>
    </source>
</evidence>
<evidence type="ECO:0000256" key="5">
    <source>
        <dbReference type="ARBA" id="ARBA00022989"/>
    </source>
</evidence>
<feature type="transmembrane region" description="Helical" evidence="7">
    <location>
        <begin position="111"/>
        <end position="130"/>
    </location>
</feature>
<dbReference type="PANTHER" id="PTHR43744">
    <property type="entry name" value="ABC TRANSPORTER PERMEASE PROTEIN MG189-RELATED-RELATED"/>
    <property type="match status" value="1"/>
</dbReference>
<dbReference type="CDD" id="cd06261">
    <property type="entry name" value="TM_PBP2"/>
    <property type="match status" value="1"/>
</dbReference>
<sequence length="293" mass="33016">MNQIMKKLEPLDYLLIVLVSLAALLCLAPIWYTVVVSVSDKAAVAAGLVRFIPVDFTWISYQTLLGESAFFRAFGISLERVLLGGALNFVLTILVAYPLSQRDADFRSRRVYVWVLIFTMLFNGGLIPTYLTIKSLGLMNSIWALVLPTAVPVFNVILLTNFFRSIPRELREAGVMDGAGPWYLLLRMYVPLALPALATVTLFSVVGHWNSFFDGFIYMNRPEHYPLQTYIQQLVVQINMQNLDTAAIVELSKISNKTLNAAKIVISMIPILLIYPFLQRYFIHGIMIGSVKE</sequence>
<evidence type="ECO:0000256" key="2">
    <source>
        <dbReference type="ARBA" id="ARBA00022448"/>
    </source>
</evidence>
<feature type="transmembrane region" description="Helical" evidence="7">
    <location>
        <begin position="142"/>
        <end position="163"/>
    </location>
</feature>
<comment type="caution">
    <text evidence="9">The sequence shown here is derived from an EMBL/GenBank/DDBJ whole genome shotgun (WGS) entry which is preliminary data.</text>
</comment>
<keyword evidence="2 7" id="KW-0813">Transport</keyword>
<comment type="similarity">
    <text evidence="7">Belongs to the binding-protein-dependent transport system permease family.</text>
</comment>
<accession>A0ABS4IRW0</accession>
<evidence type="ECO:0000313" key="9">
    <source>
        <dbReference type="EMBL" id="MBP1990312.1"/>
    </source>
</evidence>
<feature type="transmembrane region" description="Helical" evidence="7">
    <location>
        <begin position="261"/>
        <end position="278"/>
    </location>
</feature>
<protein>
    <submittedName>
        <fullName evidence="9">ABC-type glycerol-3-phosphate transport system permease component</fullName>
    </submittedName>
</protein>
<dbReference type="PANTHER" id="PTHR43744:SF9">
    <property type="entry name" value="POLYGALACTURONAN_RHAMNOGALACTURONAN TRANSPORT SYSTEM PERMEASE PROTEIN YTCP"/>
    <property type="match status" value="1"/>
</dbReference>
<dbReference type="EMBL" id="JAGGLB010000004">
    <property type="protein sequence ID" value="MBP1990312.1"/>
    <property type="molecule type" value="Genomic_DNA"/>
</dbReference>
<keyword evidence="5 7" id="KW-1133">Transmembrane helix</keyword>
<dbReference type="RefSeq" id="WP_209971089.1">
    <property type="nucleotide sequence ID" value="NZ_JAGGLB010000004.1"/>
</dbReference>
<keyword evidence="6 7" id="KW-0472">Membrane</keyword>
<organism evidence="9 10">
    <name type="scientific">Paenibacillus eucommiae</name>
    <dbReference type="NCBI Taxonomy" id="1355755"/>
    <lineage>
        <taxon>Bacteria</taxon>
        <taxon>Bacillati</taxon>
        <taxon>Bacillota</taxon>
        <taxon>Bacilli</taxon>
        <taxon>Bacillales</taxon>
        <taxon>Paenibacillaceae</taxon>
        <taxon>Paenibacillus</taxon>
    </lineage>
</organism>
<feature type="transmembrane region" description="Helical" evidence="7">
    <location>
        <begin position="81"/>
        <end position="99"/>
    </location>
</feature>
<dbReference type="InterPro" id="IPR000515">
    <property type="entry name" value="MetI-like"/>
</dbReference>
<keyword evidence="4 7" id="KW-0812">Transmembrane</keyword>
<feature type="transmembrane region" description="Helical" evidence="7">
    <location>
        <begin position="12"/>
        <end position="32"/>
    </location>
</feature>